<name>A0A4S3B6B8_9ENTE</name>
<dbReference type="InterPro" id="IPR003439">
    <property type="entry name" value="ABC_transporter-like_ATP-bd"/>
</dbReference>
<dbReference type="InterPro" id="IPR003593">
    <property type="entry name" value="AAA+_ATPase"/>
</dbReference>
<dbReference type="CDD" id="cd03214">
    <property type="entry name" value="ABC_Iron-Siderophores_B12_Hemin"/>
    <property type="match status" value="1"/>
</dbReference>
<dbReference type="PROSITE" id="PS00211">
    <property type="entry name" value="ABC_TRANSPORTER_1"/>
    <property type="match status" value="1"/>
</dbReference>
<evidence type="ECO:0000256" key="2">
    <source>
        <dbReference type="ARBA" id="ARBA00022741"/>
    </source>
</evidence>
<dbReference type="OrthoDB" id="9787851at2"/>
<evidence type="ECO:0000313" key="5">
    <source>
        <dbReference type="EMBL" id="THB62148.1"/>
    </source>
</evidence>
<dbReference type="FunFam" id="3.40.50.300:FF:000134">
    <property type="entry name" value="Iron-enterobactin ABC transporter ATP-binding protein"/>
    <property type="match status" value="1"/>
</dbReference>
<dbReference type="InterPro" id="IPR027417">
    <property type="entry name" value="P-loop_NTPase"/>
</dbReference>
<evidence type="ECO:0000313" key="6">
    <source>
        <dbReference type="Proteomes" id="UP000310506"/>
    </source>
</evidence>
<dbReference type="PANTHER" id="PTHR42794:SF2">
    <property type="entry name" value="ABC TRANSPORTER ATP-BINDING PROTEIN"/>
    <property type="match status" value="1"/>
</dbReference>
<proteinExistence type="predicted"/>
<dbReference type="SMART" id="SM00382">
    <property type="entry name" value="AAA"/>
    <property type="match status" value="1"/>
</dbReference>
<dbReference type="PANTHER" id="PTHR42794">
    <property type="entry name" value="HEMIN IMPORT ATP-BINDING PROTEIN HMUV"/>
    <property type="match status" value="1"/>
</dbReference>
<keyword evidence="1" id="KW-0813">Transport</keyword>
<accession>A0A4S3B6B8</accession>
<organism evidence="5 6">
    <name type="scientific">Vagococcus silagei</name>
    <dbReference type="NCBI Taxonomy" id="2508885"/>
    <lineage>
        <taxon>Bacteria</taxon>
        <taxon>Bacillati</taxon>
        <taxon>Bacillota</taxon>
        <taxon>Bacilli</taxon>
        <taxon>Lactobacillales</taxon>
        <taxon>Enterococcaceae</taxon>
        <taxon>Vagococcus</taxon>
    </lineage>
</organism>
<dbReference type="PROSITE" id="PS50893">
    <property type="entry name" value="ABC_TRANSPORTER_2"/>
    <property type="match status" value="1"/>
</dbReference>
<dbReference type="GO" id="GO:0005524">
    <property type="term" value="F:ATP binding"/>
    <property type="evidence" value="ECO:0007669"/>
    <property type="project" value="UniProtKB-KW"/>
</dbReference>
<dbReference type="Pfam" id="PF00005">
    <property type="entry name" value="ABC_tran"/>
    <property type="match status" value="1"/>
</dbReference>
<dbReference type="Gene3D" id="3.40.50.300">
    <property type="entry name" value="P-loop containing nucleotide triphosphate hydrolases"/>
    <property type="match status" value="1"/>
</dbReference>
<dbReference type="SUPFAM" id="SSF52540">
    <property type="entry name" value="P-loop containing nucleoside triphosphate hydrolases"/>
    <property type="match status" value="1"/>
</dbReference>
<reference evidence="5 6" key="1">
    <citation type="submission" date="2019-01" db="EMBL/GenBank/DDBJ databases">
        <title>Vagococcus silagei sp. nov. isolated from brewer's grain.</title>
        <authorList>
            <person name="Guu J.-R."/>
        </authorList>
    </citation>
    <scope>NUCLEOTIDE SEQUENCE [LARGE SCALE GENOMIC DNA]</scope>
    <source>
        <strain evidence="5 6">2B-2</strain>
    </source>
</reference>
<dbReference type="InterPro" id="IPR017871">
    <property type="entry name" value="ABC_transporter-like_CS"/>
</dbReference>
<keyword evidence="3 5" id="KW-0067">ATP-binding</keyword>
<feature type="domain" description="ABC transporter" evidence="4">
    <location>
        <begin position="1"/>
        <end position="228"/>
    </location>
</feature>
<gene>
    <name evidence="5" type="ORF">ESZ54_02230</name>
</gene>
<comment type="caution">
    <text evidence="5">The sequence shown here is derived from an EMBL/GenBank/DDBJ whole genome shotgun (WGS) entry which is preliminary data.</text>
</comment>
<dbReference type="Proteomes" id="UP000310506">
    <property type="component" value="Unassembled WGS sequence"/>
</dbReference>
<dbReference type="GO" id="GO:0016887">
    <property type="term" value="F:ATP hydrolysis activity"/>
    <property type="evidence" value="ECO:0007669"/>
    <property type="project" value="InterPro"/>
</dbReference>
<evidence type="ECO:0000259" key="4">
    <source>
        <dbReference type="PROSITE" id="PS50893"/>
    </source>
</evidence>
<evidence type="ECO:0000256" key="3">
    <source>
        <dbReference type="ARBA" id="ARBA00022840"/>
    </source>
</evidence>
<evidence type="ECO:0000256" key="1">
    <source>
        <dbReference type="ARBA" id="ARBA00022448"/>
    </source>
</evidence>
<dbReference type="EMBL" id="SDGV01000004">
    <property type="protein sequence ID" value="THB62148.1"/>
    <property type="molecule type" value="Genomic_DNA"/>
</dbReference>
<dbReference type="AlphaFoldDB" id="A0A4S3B6B8"/>
<keyword evidence="2" id="KW-0547">Nucleotide-binding</keyword>
<sequence>MSLTLGEKQIIKNVSLSVQQQQFVGLLGPNGCGKSSILKCIYKQYPIKNDTVHFLESDLNTIDEKCLATQLAVVSQWQAINFDFTVYDIVQMGRYPHKKQRQKFTKEDDLIILVALEKVGLLQAANESYSHLSGGEKQRVILARALAQQPKFLILDEPTNHLDIKYQQEILRLVKALNIPVLGVLHDLSLASQFCDKLYFMRDGAIHYHGSIEEMMKPDIIQAIYDVNCEIITSQTTGNKTLSYI</sequence>
<protein>
    <submittedName>
        <fullName evidence="5">ABC transporter ATP-binding protein</fullName>
    </submittedName>
</protein>
<keyword evidence="6" id="KW-1185">Reference proteome</keyword>